<dbReference type="Proteomes" id="UP000016922">
    <property type="component" value="Unassembled WGS sequence"/>
</dbReference>
<reference evidence="2 3" key="1">
    <citation type="journal article" date="2013" name="BMC Genomics">
        <title>Genomics-driven discovery of the pneumocandin biosynthetic gene cluster in the fungus Glarea lozoyensis.</title>
        <authorList>
            <person name="Chen L."/>
            <person name="Yue Q."/>
            <person name="Zhang X."/>
            <person name="Xiang M."/>
            <person name="Wang C."/>
            <person name="Li S."/>
            <person name="Che Y."/>
            <person name="Ortiz-Lopez F.J."/>
            <person name="Bills G.F."/>
            <person name="Liu X."/>
            <person name="An Z."/>
        </authorList>
    </citation>
    <scope>NUCLEOTIDE SEQUENCE [LARGE SCALE GENOMIC DNA]</scope>
    <source>
        <strain evidence="3">ATCC 20868 / MF5171</strain>
    </source>
</reference>
<keyword evidence="3" id="KW-1185">Reference proteome</keyword>
<sequence length="86" mass="9799">MPDKENKKVDNSTNQWRAKVNKKKGQRSKYSVGDRVNYDPGGRSMLVGPFLIDEVLDGQQYILCYESDRSVAYNGTAVEEDRLVRA</sequence>
<protein>
    <submittedName>
        <fullName evidence="2">Uncharacterized protein</fullName>
    </submittedName>
</protein>
<feature type="compositionally biased region" description="Basic and acidic residues" evidence="1">
    <location>
        <begin position="1"/>
        <end position="10"/>
    </location>
</feature>
<evidence type="ECO:0000313" key="2">
    <source>
        <dbReference type="EMBL" id="EPE31317.1"/>
    </source>
</evidence>
<dbReference type="HOGENOM" id="CLU_2498061_0_0_1"/>
<dbReference type="RefSeq" id="XP_008081592.1">
    <property type="nucleotide sequence ID" value="XM_008083401.1"/>
</dbReference>
<feature type="region of interest" description="Disordered" evidence="1">
    <location>
        <begin position="1"/>
        <end position="35"/>
    </location>
</feature>
<gene>
    <name evidence="2" type="ORF">GLAREA_12620</name>
</gene>
<dbReference type="OrthoDB" id="3522399at2759"/>
<dbReference type="KEGG" id="glz:GLAREA_12620"/>
<proteinExistence type="predicted"/>
<organism evidence="2 3">
    <name type="scientific">Glarea lozoyensis (strain ATCC 20868 / MF5171)</name>
    <dbReference type="NCBI Taxonomy" id="1116229"/>
    <lineage>
        <taxon>Eukaryota</taxon>
        <taxon>Fungi</taxon>
        <taxon>Dikarya</taxon>
        <taxon>Ascomycota</taxon>
        <taxon>Pezizomycotina</taxon>
        <taxon>Leotiomycetes</taxon>
        <taxon>Helotiales</taxon>
        <taxon>Helotiaceae</taxon>
        <taxon>Glarea</taxon>
    </lineage>
</organism>
<evidence type="ECO:0000313" key="3">
    <source>
        <dbReference type="Proteomes" id="UP000016922"/>
    </source>
</evidence>
<accession>S3CYH1</accession>
<name>S3CYH1_GLAL2</name>
<evidence type="ECO:0000256" key="1">
    <source>
        <dbReference type="SAM" id="MobiDB-lite"/>
    </source>
</evidence>
<dbReference type="AlphaFoldDB" id="S3CYH1"/>
<dbReference type="EMBL" id="KE145362">
    <property type="protein sequence ID" value="EPE31317.1"/>
    <property type="molecule type" value="Genomic_DNA"/>
</dbReference>
<dbReference type="GeneID" id="19471660"/>